<reference evidence="2" key="1">
    <citation type="journal article" date="2022" name="Int. J. Mol. Sci.">
        <title>Draft Genome of Tanacetum Coccineum: Genomic Comparison of Closely Related Tanacetum-Family Plants.</title>
        <authorList>
            <person name="Yamashiro T."/>
            <person name="Shiraishi A."/>
            <person name="Nakayama K."/>
            <person name="Satake H."/>
        </authorList>
    </citation>
    <scope>NUCLEOTIDE SEQUENCE</scope>
</reference>
<evidence type="ECO:0000313" key="3">
    <source>
        <dbReference type="Proteomes" id="UP001151760"/>
    </source>
</evidence>
<feature type="compositionally biased region" description="Basic and acidic residues" evidence="1">
    <location>
        <begin position="124"/>
        <end position="139"/>
    </location>
</feature>
<accession>A0ABQ4YGP0</accession>
<gene>
    <name evidence="2" type="ORF">Tco_0726001</name>
</gene>
<evidence type="ECO:0000313" key="2">
    <source>
        <dbReference type="EMBL" id="GJS76120.1"/>
    </source>
</evidence>
<proteinExistence type="predicted"/>
<name>A0ABQ4YGP0_9ASTR</name>
<keyword evidence="3" id="KW-1185">Reference proteome</keyword>
<reference evidence="2" key="2">
    <citation type="submission" date="2022-01" db="EMBL/GenBank/DDBJ databases">
        <authorList>
            <person name="Yamashiro T."/>
            <person name="Shiraishi A."/>
            <person name="Satake H."/>
            <person name="Nakayama K."/>
        </authorList>
    </citation>
    <scope>NUCLEOTIDE SEQUENCE</scope>
</reference>
<comment type="caution">
    <text evidence="2">The sequence shown here is derived from an EMBL/GenBank/DDBJ whole genome shotgun (WGS) entry which is preliminary data.</text>
</comment>
<feature type="region of interest" description="Disordered" evidence="1">
    <location>
        <begin position="102"/>
        <end position="161"/>
    </location>
</feature>
<feature type="compositionally biased region" description="Basic and acidic residues" evidence="1">
    <location>
        <begin position="102"/>
        <end position="116"/>
    </location>
</feature>
<protein>
    <submittedName>
        <fullName evidence="2">Uncharacterized protein</fullName>
    </submittedName>
</protein>
<sequence length="296" mass="33455">MAQQIIPADQLVPKFQGIGRCNNYVVLQSIPCSPECKIIGKILLDHPLSYALTATADIPAMYLQYKQPQCDDGECGSVRGMLIPDAFLTGEIHATNDFKEYETGQKQAGEGEKAEQSYDDVDDSDNKLEPMSHKENPEHVDDDDDKEEEKVDEKEGNGMGSLEIRTEKMQTPIPTTPRSPRINLSSDKNIAQVLMDTVSLLTPTTSKDPHKQIRISSKYNHLLGALHRMCIRQGYMIRDMERKCVTTSEFWKVHKKVDQVLHEIVPQLVERATEDLIENNLKPCIAETIIEDRDAF</sequence>
<evidence type="ECO:0000256" key="1">
    <source>
        <dbReference type="SAM" id="MobiDB-lite"/>
    </source>
</evidence>
<dbReference type="Proteomes" id="UP001151760">
    <property type="component" value="Unassembled WGS sequence"/>
</dbReference>
<organism evidence="2 3">
    <name type="scientific">Tanacetum coccineum</name>
    <dbReference type="NCBI Taxonomy" id="301880"/>
    <lineage>
        <taxon>Eukaryota</taxon>
        <taxon>Viridiplantae</taxon>
        <taxon>Streptophyta</taxon>
        <taxon>Embryophyta</taxon>
        <taxon>Tracheophyta</taxon>
        <taxon>Spermatophyta</taxon>
        <taxon>Magnoliopsida</taxon>
        <taxon>eudicotyledons</taxon>
        <taxon>Gunneridae</taxon>
        <taxon>Pentapetalae</taxon>
        <taxon>asterids</taxon>
        <taxon>campanulids</taxon>
        <taxon>Asterales</taxon>
        <taxon>Asteraceae</taxon>
        <taxon>Asteroideae</taxon>
        <taxon>Anthemideae</taxon>
        <taxon>Anthemidinae</taxon>
        <taxon>Tanacetum</taxon>
    </lineage>
</organism>
<dbReference type="EMBL" id="BQNB010010352">
    <property type="protein sequence ID" value="GJS76120.1"/>
    <property type="molecule type" value="Genomic_DNA"/>
</dbReference>